<dbReference type="RefSeq" id="WP_139279557.1">
    <property type="nucleotide sequence ID" value="NZ_FQZE01000017.1"/>
</dbReference>
<name>A0A1M6ING0_9BACT</name>
<feature type="domain" description="UspA" evidence="2">
    <location>
        <begin position="1"/>
        <end position="139"/>
    </location>
</feature>
<organism evidence="3 4">
    <name type="scientific">Tangfeifania diversioriginum</name>
    <dbReference type="NCBI Taxonomy" id="1168035"/>
    <lineage>
        <taxon>Bacteria</taxon>
        <taxon>Pseudomonadati</taxon>
        <taxon>Bacteroidota</taxon>
        <taxon>Bacteroidia</taxon>
        <taxon>Marinilabiliales</taxon>
        <taxon>Prolixibacteraceae</taxon>
        <taxon>Tangfeifania</taxon>
    </lineage>
</organism>
<dbReference type="SUPFAM" id="SSF52402">
    <property type="entry name" value="Adenine nucleotide alpha hydrolases-like"/>
    <property type="match status" value="2"/>
</dbReference>
<reference evidence="3 4" key="1">
    <citation type="submission" date="2016-11" db="EMBL/GenBank/DDBJ databases">
        <authorList>
            <person name="Jaros S."/>
            <person name="Januszkiewicz K."/>
            <person name="Wedrychowicz H."/>
        </authorList>
    </citation>
    <scope>NUCLEOTIDE SEQUENCE [LARGE SCALE GENOMIC DNA]</scope>
    <source>
        <strain evidence="3 4">DSM 27063</strain>
    </source>
</reference>
<dbReference type="InterPro" id="IPR014729">
    <property type="entry name" value="Rossmann-like_a/b/a_fold"/>
</dbReference>
<dbReference type="STRING" id="1168035.SAMN05444280_11763"/>
<evidence type="ECO:0000313" key="4">
    <source>
        <dbReference type="Proteomes" id="UP000184050"/>
    </source>
</evidence>
<dbReference type="Gene3D" id="3.40.50.620">
    <property type="entry name" value="HUPs"/>
    <property type="match status" value="2"/>
</dbReference>
<dbReference type="InterPro" id="IPR006015">
    <property type="entry name" value="Universal_stress_UspA"/>
</dbReference>
<dbReference type="OrthoDB" id="9788959at2"/>
<evidence type="ECO:0000313" key="3">
    <source>
        <dbReference type="EMBL" id="SHJ36014.1"/>
    </source>
</evidence>
<proteinExistence type="inferred from homology"/>
<dbReference type="PANTHER" id="PTHR46268:SF22">
    <property type="entry name" value="SENSOR PROTEIN KDPD-RELATED"/>
    <property type="match status" value="1"/>
</dbReference>
<protein>
    <submittedName>
        <fullName evidence="3">Nucleotide-binding universal stress protein, UspA family</fullName>
    </submittedName>
</protein>
<dbReference type="CDD" id="cd00293">
    <property type="entry name" value="USP-like"/>
    <property type="match status" value="2"/>
</dbReference>
<comment type="similarity">
    <text evidence="1">Belongs to the universal stress protein A family.</text>
</comment>
<dbReference type="Pfam" id="PF00582">
    <property type="entry name" value="Usp"/>
    <property type="match status" value="1"/>
</dbReference>
<dbReference type="PRINTS" id="PR01438">
    <property type="entry name" value="UNVRSLSTRESS"/>
</dbReference>
<evidence type="ECO:0000256" key="1">
    <source>
        <dbReference type="ARBA" id="ARBA00008791"/>
    </source>
</evidence>
<dbReference type="InterPro" id="IPR006016">
    <property type="entry name" value="UspA"/>
</dbReference>
<dbReference type="PANTHER" id="PTHR46268">
    <property type="entry name" value="STRESS RESPONSE PROTEIN NHAX"/>
    <property type="match status" value="1"/>
</dbReference>
<dbReference type="AlphaFoldDB" id="A0A1M6ING0"/>
<dbReference type="EMBL" id="FQZE01000017">
    <property type="protein sequence ID" value="SHJ36014.1"/>
    <property type="molecule type" value="Genomic_DNA"/>
</dbReference>
<evidence type="ECO:0000259" key="2">
    <source>
        <dbReference type="Pfam" id="PF00582"/>
    </source>
</evidence>
<accession>A0A1M6ING0</accession>
<sequence>MNKTILVPVDFKQPSADAASYGCKMAQKMGAGLLLLYVIDTPGILAQFFSSGDHLVKVTDEAKEKLIELAKSMNSKFPEIKTSTRIARGKPYEKILETCRNEDTRMIILGENHQCGDPEDELGTTVYHVTLKSRVPVLTLKGDTTRMKDKIVVPLDLTKETREKLSAALFYGKEYGAKIHLVSALVGGIAKKESRIYKKMNDARETLEMNGVECEMKLFDRSKTPPFKRVLEYAEKVDAGMILLMTHQEGYTYDNYIGAFAHHILNLSNISVLSITSVKNNLDFAPFFKSLVDPMGVLMRGEK</sequence>
<gene>
    <name evidence="3" type="ORF">SAMN05444280_11763</name>
</gene>
<dbReference type="Proteomes" id="UP000184050">
    <property type="component" value="Unassembled WGS sequence"/>
</dbReference>
<keyword evidence="4" id="KW-1185">Reference proteome</keyword>